<dbReference type="PANTHER" id="PTHR21590">
    <property type="entry name" value="SEA DOMAIN-CONTAINING PROTEIN"/>
    <property type="match status" value="1"/>
</dbReference>
<feature type="compositionally biased region" description="Low complexity" evidence="1">
    <location>
        <begin position="1126"/>
        <end position="1138"/>
    </location>
</feature>
<evidence type="ECO:0000256" key="2">
    <source>
        <dbReference type="SAM" id="Phobius"/>
    </source>
</evidence>
<feature type="compositionally biased region" description="Pro residues" evidence="1">
    <location>
        <begin position="1408"/>
        <end position="1426"/>
    </location>
</feature>
<keyword evidence="2" id="KW-0472">Membrane</keyword>
<dbReference type="OrthoDB" id="10064192at2759"/>
<feature type="compositionally biased region" description="Pro residues" evidence="1">
    <location>
        <begin position="31"/>
        <end position="41"/>
    </location>
</feature>
<dbReference type="PANTHER" id="PTHR21590:SF4">
    <property type="entry name" value="UPF0606 PROTEIN KIAA1549"/>
    <property type="match status" value="1"/>
</dbReference>
<keyword evidence="3" id="KW-1185">Reference proteome</keyword>
<feature type="compositionally biased region" description="Basic residues" evidence="1">
    <location>
        <begin position="1337"/>
        <end position="1351"/>
    </location>
</feature>
<feature type="region of interest" description="Disordered" evidence="1">
    <location>
        <begin position="1333"/>
        <end position="1427"/>
    </location>
</feature>
<gene>
    <name evidence="4" type="primary">si:ch211-1e14.1</name>
</gene>
<organism evidence="3 4">
    <name type="scientific">Chanos chanos</name>
    <name type="common">Milkfish</name>
    <name type="synonym">Mugil chanos</name>
    <dbReference type="NCBI Taxonomy" id="29144"/>
    <lineage>
        <taxon>Eukaryota</taxon>
        <taxon>Metazoa</taxon>
        <taxon>Chordata</taxon>
        <taxon>Craniata</taxon>
        <taxon>Vertebrata</taxon>
        <taxon>Euteleostomi</taxon>
        <taxon>Actinopterygii</taxon>
        <taxon>Neopterygii</taxon>
        <taxon>Teleostei</taxon>
        <taxon>Ostariophysi</taxon>
        <taxon>Gonorynchiformes</taxon>
        <taxon>Chanidae</taxon>
        <taxon>Chanos</taxon>
    </lineage>
</organism>
<dbReference type="Proteomes" id="UP000504632">
    <property type="component" value="Chromosome 13"/>
</dbReference>
<accession>A0A6J2WQ28</accession>
<feature type="compositionally biased region" description="Polar residues" evidence="1">
    <location>
        <begin position="1575"/>
        <end position="1590"/>
    </location>
</feature>
<dbReference type="Pfam" id="PF12877">
    <property type="entry name" value="KIAA1549"/>
    <property type="match status" value="1"/>
</dbReference>
<keyword evidence="2" id="KW-1133">Transmembrane helix</keyword>
<feature type="transmembrane region" description="Helical" evidence="2">
    <location>
        <begin position="1033"/>
        <end position="1054"/>
    </location>
</feature>
<feature type="region of interest" description="Disordered" evidence="1">
    <location>
        <begin position="596"/>
        <end position="616"/>
    </location>
</feature>
<proteinExistence type="predicted"/>
<feature type="region of interest" description="Disordered" evidence="1">
    <location>
        <begin position="1617"/>
        <end position="1652"/>
    </location>
</feature>
<keyword evidence="2" id="KW-0812">Transmembrane</keyword>
<evidence type="ECO:0000313" key="4">
    <source>
        <dbReference type="RefSeq" id="XP_030646483.1"/>
    </source>
</evidence>
<sequence>MPVAPENYNNSAISTVFGSVFSGSGSSFPARPEPLSSPAPDPSESGVGVGLRPGASRVSRDLNPPVPGSSPVPMSPGAITPNPRHIQSSPNLSAPPWNISPSLSVSDDLDTDVRGLDEPPLPSPGHQSGPTIVMPLSLEPPSTNDSVVAHGKQLVSSSRVGDLDHLHPSSDPNIQNDAALGIQLLDPSQAVFGNLHMTSTSVEPTIGLLEDFFPTNTMEVDWGSGDYLETMSFMGSEGDDYSLVTNLPSDMYEFEDSNSEAYDTAFPTRVVVSLSSRHPSPSPLSFPTGVSSMPTTSSPNLTTAAPNTVFRPPSISSTSSILSTTTYLDLPAIHPTSAHSSHIPPTLTPDLNHSSVASESSELDSDWADSVTIEPTDVLLPDMNSLEYMTIQLGKDNTSIPEHRGDQTSSRHLSLTPISTSQILPTRSYAVDPSHMLTVLYEEELQPADNTSWAEDSSADTSGFEPVNDTVLDTSELRPTLMNTTESFLESSVALTPSMVLSNSMWDQVSSTDRINTASVSLSVANSTSTMMSVFPTMTQEQDFGMSSVVTDIQQFTSTPSLSSSVSVTAFPTEPAPNVTSFPDVSEMADQDVNTITPSEAPTTASTDDDGLTTDSSTETTFTTLLRNETGATTFINIQTTTTTATSNEAFNLTTLPTAVTDPFYTTLKTTPQTTTSRDYLCNMTKTDTYLVRVGFPSGSTAGYAKAKVREVLKAEFNRTVELQVVKAPPDFVFRTVSGPVVYTAIAVINALRQSTRTARSILSVSPISTAPGQQYQVHSVLQFVPSHVDVRVCTFLEQIEKGLTAAFAEVRRRSQESTNFTVHITNITMSAASKTQRLQKSPIDITFAVRDAHGYVLGSEVSSHLRMLNMVEFSYYLGYPVLQIAEPFHYPELNMTQLLRSSWVRTVLLGVLDTRVSDRIFQAKMERRLAMLLGEALGTARRIKRATTVGNNSVQIVRTTRLVSTENPLEMIYFVEGPNGERLPAVTTANLLNSLDVQRAAIILGHRVQGILAQPVEKVGTSPSESENTNTWIIIGVVVPVVVAVIIISILYWKLCRTDKLEFQPDTMTTVQQRQKLQAPSVKGFDFAKLHLGQHSKDDLMVIQEPAPLPVPPKELSPSDNGEVPTPKSKGSSTKTSRNGRRKGRISPSDGGSVASDPSSERDSPEENLRQAGLSSDTKQPRKMAINGLNGPLPLNGVDEQLSSAAIFEHVDRMSRPADGPKRFSSKIQLIAMQPMPALPLPSPTANHRMAENAKLNKEIQVALRHKSEIEHHRNKIRLRAKRKGHYDFPAMDDLVNGLGDTKEQDHIYQKAQMQIDKILDPDVNMSSLYSELKKSGRGKRSPKQRKRQHMNGAVTDADRDRLISAESDGTYKKYPGVNNIAYVSDPDQGPDPRSPSPTDDVFLGPGSPPPGHPPPPPPYLPPQPSIEEARQQMHSLLDDAFALVSPTSHSNTAGITLPGVSAGPLGSSPPSRGPRPWGQYLAHSPLSARYTDIGLTPPSVQNVLHRQGVGSGYIPAGDAVAGGEQLHSDGLYAGRTAYNDELPSSARPRPVGGAAGNQFHHLTQLGLTGRASGHQSDGRQPSGYNWSPYNEEEYSRPVLSRDTVTCRFVFQTPRTGLKEPSAPPAHLDSIGLGYPLSAPPEETSPPNHSSASLIKAIREELMRLSQKQASVSGYHS</sequence>
<feature type="compositionally biased region" description="Polar residues" evidence="1">
    <location>
        <begin position="288"/>
        <end position="306"/>
    </location>
</feature>
<evidence type="ECO:0000313" key="3">
    <source>
        <dbReference type="Proteomes" id="UP000504632"/>
    </source>
</evidence>
<dbReference type="InParanoid" id="A0A6J2WQ28"/>
<dbReference type="InterPro" id="IPR024606">
    <property type="entry name" value="KIAA1549"/>
</dbReference>
<feature type="region of interest" description="Disordered" evidence="1">
    <location>
        <begin position="277"/>
        <end position="310"/>
    </location>
</feature>
<feature type="compositionally biased region" description="Polar residues" evidence="1">
    <location>
        <begin position="450"/>
        <end position="461"/>
    </location>
</feature>
<protein>
    <submittedName>
        <fullName evidence="4">UPF0606 protein KIAA1549</fullName>
    </submittedName>
</protein>
<dbReference type="RefSeq" id="XP_030646483.1">
    <property type="nucleotide sequence ID" value="XM_030790623.1"/>
</dbReference>
<feature type="compositionally biased region" description="Pro residues" evidence="1">
    <location>
        <begin position="64"/>
        <end position="74"/>
    </location>
</feature>
<feature type="compositionally biased region" description="Basic and acidic residues" evidence="1">
    <location>
        <begin position="1160"/>
        <end position="1170"/>
    </location>
</feature>
<feature type="compositionally biased region" description="Low complexity" evidence="1">
    <location>
        <begin position="1459"/>
        <end position="1475"/>
    </location>
</feature>
<feature type="region of interest" description="Disordered" evidence="1">
    <location>
        <begin position="1456"/>
        <end position="1475"/>
    </location>
</feature>
<evidence type="ECO:0000256" key="1">
    <source>
        <dbReference type="SAM" id="MobiDB-lite"/>
    </source>
</evidence>
<feature type="region of interest" description="Disordered" evidence="1">
    <location>
        <begin position="450"/>
        <end position="469"/>
    </location>
</feature>
<feature type="region of interest" description="Disordered" evidence="1">
    <location>
        <begin position="1571"/>
        <end position="1591"/>
    </location>
</feature>
<reference evidence="4" key="1">
    <citation type="submission" date="2025-08" db="UniProtKB">
        <authorList>
            <consortium name="RefSeq"/>
        </authorList>
    </citation>
    <scope>IDENTIFICATION</scope>
</reference>
<feature type="region of interest" description="Disordered" evidence="1">
    <location>
        <begin position="1108"/>
        <end position="1193"/>
    </location>
</feature>
<name>A0A6J2WQ28_CHACN</name>
<dbReference type="GeneID" id="115826738"/>
<feature type="region of interest" description="Disordered" evidence="1">
    <location>
        <begin position="22"/>
        <end position="132"/>
    </location>
</feature>